<feature type="transmembrane region" description="Helical" evidence="6">
    <location>
        <begin position="71"/>
        <end position="89"/>
    </location>
</feature>
<gene>
    <name evidence="7" type="ORF">I5731_01105</name>
</gene>
<reference evidence="7" key="1">
    <citation type="submission" date="2020-12" db="EMBL/GenBank/DDBJ databases">
        <title>Methylobrevis albus sp. nov., isolated from fresh water lack sediment.</title>
        <authorList>
            <person name="Zou Q."/>
        </authorList>
    </citation>
    <scope>NUCLEOTIDE SEQUENCE</scope>
    <source>
        <strain evidence="7">L22</strain>
    </source>
</reference>
<evidence type="ECO:0000256" key="2">
    <source>
        <dbReference type="ARBA" id="ARBA00022475"/>
    </source>
</evidence>
<feature type="transmembrane region" description="Helical" evidence="6">
    <location>
        <begin position="41"/>
        <end position="59"/>
    </location>
</feature>
<keyword evidence="3 6" id="KW-0812">Transmembrane</keyword>
<keyword evidence="8" id="KW-1185">Reference proteome</keyword>
<evidence type="ECO:0000256" key="4">
    <source>
        <dbReference type="ARBA" id="ARBA00022989"/>
    </source>
</evidence>
<evidence type="ECO:0000256" key="1">
    <source>
        <dbReference type="ARBA" id="ARBA00004651"/>
    </source>
</evidence>
<keyword evidence="2" id="KW-1003">Cell membrane</keyword>
<feature type="transmembrane region" description="Helical" evidence="6">
    <location>
        <begin position="173"/>
        <end position="193"/>
    </location>
</feature>
<organism evidence="7 8">
    <name type="scientific">Methylobrevis albus</name>
    <dbReference type="NCBI Taxonomy" id="2793297"/>
    <lineage>
        <taxon>Bacteria</taxon>
        <taxon>Pseudomonadati</taxon>
        <taxon>Pseudomonadota</taxon>
        <taxon>Alphaproteobacteria</taxon>
        <taxon>Hyphomicrobiales</taxon>
        <taxon>Pleomorphomonadaceae</taxon>
        <taxon>Methylobrevis</taxon>
    </lineage>
</organism>
<feature type="transmembrane region" description="Helical" evidence="6">
    <location>
        <begin position="17"/>
        <end position="35"/>
    </location>
</feature>
<accession>A0A931MX24</accession>
<feature type="transmembrane region" description="Helical" evidence="6">
    <location>
        <begin position="223"/>
        <end position="246"/>
    </location>
</feature>
<name>A0A931MX24_9HYPH</name>
<dbReference type="PANTHER" id="PTHR30482:SF17">
    <property type="entry name" value="ABC TRANSPORTER ATP-BINDING PROTEIN"/>
    <property type="match status" value="1"/>
</dbReference>
<feature type="transmembrane region" description="Helical" evidence="6">
    <location>
        <begin position="258"/>
        <end position="285"/>
    </location>
</feature>
<evidence type="ECO:0000313" key="7">
    <source>
        <dbReference type="EMBL" id="MBH0236407.1"/>
    </source>
</evidence>
<dbReference type="EMBL" id="JADZLT010000036">
    <property type="protein sequence ID" value="MBH0236407.1"/>
    <property type="molecule type" value="Genomic_DNA"/>
</dbReference>
<proteinExistence type="predicted"/>
<feature type="transmembrane region" description="Helical" evidence="6">
    <location>
        <begin position="120"/>
        <end position="140"/>
    </location>
</feature>
<evidence type="ECO:0000256" key="5">
    <source>
        <dbReference type="ARBA" id="ARBA00023136"/>
    </source>
</evidence>
<keyword evidence="4 6" id="KW-1133">Transmembrane helix</keyword>
<comment type="subcellular location">
    <subcellularLocation>
        <location evidence="1">Cell membrane</location>
        <topology evidence="1">Multi-pass membrane protein</topology>
    </subcellularLocation>
</comment>
<evidence type="ECO:0000256" key="6">
    <source>
        <dbReference type="SAM" id="Phobius"/>
    </source>
</evidence>
<dbReference type="Proteomes" id="UP000631694">
    <property type="component" value="Unassembled WGS sequence"/>
</dbReference>
<comment type="caution">
    <text evidence="7">The sequence shown here is derived from an EMBL/GenBank/DDBJ whole genome shotgun (WGS) entry which is preliminary data.</text>
</comment>
<feature type="transmembrane region" description="Helical" evidence="6">
    <location>
        <begin position="95"/>
        <end position="115"/>
    </location>
</feature>
<feature type="transmembrane region" description="Helical" evidence="6">
    <location>
        <begin position="297"/>
        <end position="319"/>
    </location>
</feature>
<sequence length="328" mass="34554">MSAPAIAAPRKGLADKAILLHVGVLALLLAAQFVLPEYHALSLTRVMLLATFAVGYNLLFGYTGLLSLGHALFFAAGLYGAALPAYHFGWTAPPAFLAGIAAGFLVALTVGAVALRTTGVAFMIVTLMFAQAGYLATLYFGNVTRGDEGLVLTDAVRRFELLGLTVDLADPGLRYNLALALLAAAIAITLVVVRRPIGRVLVAIRENEARTLMLGYDSYRAKLVAVVLSGTISAAAGAAYALLFAYAGSSFASIHYSIYPLLWTLLGGAATVLGPVLGTLIMFYLIDLASGFTTAHLVVVGLVLVALVLFFPKGILGTVRERWLPWLP</sequence>
<dbReference type="AlphaFoldDB" id="A0A931MX24"/>
<dbReference type="CDD" id="cd06581">
    <property type="entry name" value="TM_PBP1_LivM_like"/>
    <property type="match status" value="1"/>
</dbReference>
<evidence type="ECO:0000313" key="8">
    <source>
        <dbReference type="Proteomes" id="UP000631694"/>
    </source>
</evidence>
<protein>
    <submittedName>
        <fullName evidence="7">Branched-chain amino acid ABC transporter permease</fullName>
    </submittedName>
</protein>
<dbReference type="GO" id="GO:0015658">
    <property type="term" value="F:branched-chain amino acid transmembrane transporter activity"/>
    <property type="evidence" value="ECO:0007669"/>
    <property type="project" value="InterPro"/>
</dbReference>
<keyword evidence="5 6" id="KW-0472">Membrane</keyword>
<evidence type="ECO:0000256" key="3">
    <source>
        <dbReference type="ARBA" id="ARBA00022692"/>
    </source>
</evidence>
<dbReference type="PANTHER" id="PTHR30482">
    <property type="entry name" value="HIGH-AFFINITY BRANCHED-CHAIN AMINO ACID TRANSPORT SYSTEM PERMEASE"/>
    <property type="match status" value="1"/>
</dbReference>
<dbReference type="RefSeq" id="WP_197309503.1">
    <property type="nucleotide sequence ID" value="NZ_JADZLT010000036.1"/>
</dbReference>
<dbReference type="Pfam" id="PF02653">
    <property type="entry name" value="BPD_transp_2"/>
    <property type="match status" value="1"/>
</dbReference>
<dbReference type="InterPro" id="IPR001851">
    <property type="entry name" value="ABC_transp_permease"/>
</dbReference>
<dbReference type="GO" id="GO:0005886">
    <property type="term" value="C:plasma membrane"/>
    <property type="evidence" value="ECO:0007669"/>
    <property type="project" value="UniProtKB-SubCell"/>
</dbReference>
<dbReference type="InterPro" id="IPR043428">
    <property type="entry name" value="LivM-like"/>
</dbReference>